<feature type="repeat" description="TPR" evidence="3">
    <location>
        <begin position="1513"/>
        <end position="1546"/>
    </location>
</feature>
<feature type="region of interest" description="Disordered" evidence="4">
    <location>
        <begin position="240"/>
        <end position="259"/>
    </location>
</feature>
<feature type="compositionally biased region" description="Low complexity" evidence="4">
    <location>
        <begin position="939"/>
        <end position="974"/>
    </location>
</feature>
<feature type="compositionally biased region" description="Basic and acidic residues" evidence="4">
    <location>
        <begin position="2197"/>
        <end position="2207"/>
    </location>
</feature>
<dbReference type="eggNOG" id="KOG1126">
    <property type="taxonomic scope" value="Eukaryota"/>
</dbReference>
<dbReference type="Gene3D" id="1.25.40.10">
    <property type="entry name" value="Tetratricopeptide repeat domain"/>
    <property type="match status" value="7"/>
</dbReference>
<evidence type="ECO:0000256" key="2">
    <source>
        <dbReference type="ARBA" id="ARBA00022803"/>
    </source>
</evidence>
<keyword evidence="1" id="KW-0677">Repeat</keyword>
<feature type="compositionally biased region" description="Low complexity" evidence="4">
    <location>
        <begin position="1793"/>
        <end position="1833"/>
    </location>
</feature>
<name>A0A0L0DJJ1_THETB</name>
<feature type="repeat" description="TPR" evidence="3">
    <location>
        <begin position="1649"/>
        <end position="1682"/>
    </location>
</feature>
<dbReference type="PROSITE" id="PS50005">
    <property type="entry name" value="TPR"/>
    <property type="match status" value="5"/>
</dbReference>
<keyword evidence="2 3" id="KW-0802">TPR repeat</keyword>
<feature type="repeat" description="TPR" evidence="3">
    <location>
        <begin position="1581"/>
        <end position="1614"/>
    </location>
</feature>
<feature type="compositionally biased region" description="Basic and acidic residues" evidence="4">
    <location>
        <begin position="595"/>
        <end position="606"/>
    </location>
</feature>
<dbReference type="InterPro" id="IPR019734">
    <property type="entry name" value="TPR_rpt"/>
</dbReference>
<reference evidence="5 6" key="1">
    <citation type="submission" date="2010-05" db="EMBL/GenBank/DDBJ databases">
        <title>The Genome Sequence of Thecamonas trahens ATCC 50062.</title>
        <authorList>
            <consortium name="The Broad Institute Genome Sequencing Platform"/>
            <person name="Russ C."/>
            <person name="Cuomo C."/>
            <person name="Shea T."/>
            <person name="Young S.K."/>
            <person name="Zeng Q."/>
            <person name="Koehrsen M."/>
            <person name="Haas B."/>
            <person name="Borodovsky M."/>
            <person name="Guigo R."/>
            <person name="Alvarado L."/>
            <person name="Berlin A."/>
            <person name="Bochicchio J."/>
            <person name="Borenstein D."/>
            <person name="Chapman S."/>
            <person name="Chen Z."/>
            <person name="Freedman E."/>
            <person name="Gellesch M."/>
            <person name="Goldberg J."/>
            <person name="Griggs A."/>
            <person name="Gujja S."/>
            <person name="Heilman E."/>
            <person name="Heiman D."/>
            <person name="Hepburn T."/>
            <person name="Howarth C."/>
            <person name="Jen D."/>
            <person name="Larson L."/>
            <person name="Mehta T."/>
            <person name="Park D."/>
            <person name="Pearson M."/>
            <person name="Roberts A."/>
            <person name="Saif S."/>
            <person name="Shenoy N."/>
            <person name="Sisk P."/>
            <person name="Stolte C."/>
            <person name="Sykes S."/>
            <person name="Thomson T."/>
            <person name="Walk T."/>
            <person name="White J."/>
            <person name="Yandava C."/>
            <person name="Burger G."/>
            <person name="Gray M.W."/>
            <person name="Holland P.W.H."/>
            <person name="King N."/>
            <person name="Lang F.B.F."/>
            <person name="Roger A.J."/>
            <person name="Ruiz-Trillo I."/>
            <person name="Lander E."/>
            <person name="Nusbaum C."/>
        </authorList>
    </citation>
    <scope>NUCLEOTIDE SEQUENCE [LARGE SCALE GENOMIC DNA]</scope>
    <source>
        <strain evidence="5 6">ATCC 50062</strain>
    </source>
</reference>
<feature type="region of interest" description="Disordered" evidence="4">
    <location>
        <begin position="2191"/>
        <end position="2211"/>
    </location>
</feature>
<dbReference type="SMART" id="SM00028">
    <property type="entry name" value="TPR"/>
    <property type="match status" value="24"/>
</dbReference>
<dbReference type="PANTHER" id="PTHR44858:SF1">
    <property type="entry name" value="UDP-N-ACETYLGLUCOSAMINE--PEPTIDE N-ACETYLGLUCOSAMINYLTRANSFERASE SPINDLY-RELATED"/>
    <property type="match status" value="1"/>
</dbReference>
<evidence type="ECO:0000256" key="4">
    <source>
        <dbReference type="SAM" id="MobiDB-lite"/>
    </source>
</evidence>
<feature type="compositionally biased region" description="Polar residues" evidence="4">
    <location>
        <begin position="1759"/>
        <end position="1769"/>
    </location>
</feature>
<dbReference type="Pfam" id="PF13432">
    <property type="entry name" value="TPR_16"/>
    <property type="match status" value="5"/>
</dbReference>
<dbReference type="eggNOG" id="KOG4626">
    <property type="taxonomic scope" value="Eukaryota"/>
</dbReference>
<protein>
    <submittedName>
        <fullName evidence="5">Uncharacterized protein</fullName>
    </submittedName>
</protein>
<dbReference type="InterPro" id="IPR050498">
    <property type="entry name" value="Ycf3"/>
</dbReference>
<evidence type="ECO:0000256" key="3">
    <source>
        <dbReference type="PROSITE-ProRule" id="PRU00339"/>
    </source>
</evidence>
<evidence type="ECO:0000313" key="6">
    <source>
        <dbReference type="Proteomes" id="UP000054408"/>
    </source>
</evidence>
<feature type="region of interest" description="Disordered" evidence="4">
    <location>
        <begin position="578"/>
        <end position="606"/>
    </location>
</feature>
<feature type="compositionally biased region" description="Polar residues" evidence="4">
    <location>
        <begin position="908"/>
        <end position="917"/>
    </location>
</feature>
<dbReference type="Pfam" id="PF13181">
    <property type="entry name" value="TPR_8"/>
    <property type="match status" value="1"/>
</dbReference>
<feature type="region of interest" description="Disordered" evidence="4">
    <location>
        <begin position="1001"/>
        <end position="1040"/>
    </location>
</feature>
<dbReference type="RefSeq" id="XP_013755422.1">
    <property type="nucleotide sequence ID" value="XM_013899968.1"/>
</dbReference>
<dbReference type="PROSITE" id="PS50293">
    <property type="entry name" value="TPR_REGION"/>
    <property type="match status" value="1"/>
</dbReference>
<dbReference type="Pfam" id="PF14559">
    <property type="entry name" value="TPR_19"/>
    <property type="match status" value="1"/>
</dbReference>
<organism evidence="5 6">
    <name type="scientific">Thecamonas trahens ATCC 50062</name>
    <dbReference type="NCBI Taxonomy" id="461836"/>
    <lineage>
        <taxon>Eukaryota</taxon>
        <taxon>Apusozoa</taxon>
        <taxon>Apusomonadida</taxon>
        <taxon>Apusomonadidae</taxon>
        <taxon>Thecamonas</taxon>
    </lineage>
</organism>
<feature type="region of interest" description="Disordered" evidence="4">
    <location>
        <begin position="696"/>
        <end position="754"/>
    </location>
</feature>
<dbReference type="EMBL" id="GL349472">
    <property type="protein sequence ID" value="KNC52375.1"/>
    <property type="molecule type" value="Genomic_DNA"/>
</dbReference>
<dbReference type="InterPro" id="IPR011990">
    <property type="entry name" value="TPR-like_helical_dom_sf"/>
</dbReference>
<gene>
    <name evidence="5" type="ORF">AMSG_08346</name>
</gene>
<dbReference type="GO" id="GO:0046813">
    <property type="term" value="P:receptor-mediated virion attachment to host cell"/>
    <property type="evidence" value="ECO:0007669"/>
    <property type="project" value="TreeGrafter"/>
</dbReference>
<feature type="region of interest" description="Disordered" evidence="4">
    <location>
        <begin position="437"/>
        <end position="457"/>
    </location>
</feature>
<feature type="compositionally biased region" description="Basic and acidic residues" evidence="4">
    <location>
        <begin position="896"/>
        <end position="905"/>
    </location>
</feature>
<feature type="compositionally biased region" description="Low complexity" evidence="4">
    <location>
        <begin position="876"/>
        <end position="887"/>
    </location>
</feature>
<proteinExistence type="predicted"/>
<dbReference type="STRING" id="461836.A0A0L0DJJ1"/>
<feature type="repeat" description="TPR" evidence="3">
    <location>
        <begin position="1334"/>
        <end position="1367"/>
    </location>
</feature>
<keyword evidence="6" id="KW-1185">Reference proteome</keyword>
<feature type="repeat" description="TPR" evidence="3">
    <location>
        <begin position="2101"/>
        <end position="2134"/>
    </location>
</feature>
<feature type="compositionally biased region" description="Pro residues" evidence="4">
    <location>
        <begin position="247"/>
        <end position="256"/>
    </location>
</feature>
<dbReference type="eggNOG" id="KOG1124">
    <property type="taxonomic scope" value="Eukaryota"/>
</dbReference>
<dbReference type="PANTHER" id="PTHR44858">
    <property type="entry name" value="TETRATRICOPEPTIDE REPEAT PROTEIN 6"/>
    <property type="match status" value="1"/>
</dbReference>
<dbReference type="OrthoDB" id="1658288at2759"/>
<dbReference type="Proteomes" id="UP000054408">
    <property type="component" value="Unassembled WGS sequence"/>
</dbReference>
<feature type="compositionally biased region" description="Pro residues" evidence="4">
    <location>
        <begin position="66"/>
        <end position="75"/>
    </location>
</feature>
<sequence>MNALVVTSLQLKPRDAALHALARPAPAPVAYVNIYGDWEVAQRLPPQLSVLVQPSSRLKGRTSPAASPPTRPPPPWLDHTLAELSSATAAVREIMTALKRHDSDGHLPTRTLPRLARSLALVASASSASLTSTADPGEVAANAASRLALIGRNAEEAEAALSALDALVAAEPHKSLLHHNVAVIRNSIQRLTSAVIHRLDLDLEIDSKSAMSAGDAWDQSRREDAKRRTEAIMLRHAALRRMRERPPPPPPPPPPTLDQTVLVTTSLSPAKQYSAQEVSIAVDKARKAAKGLAAAATTGDDRGVVLWHDSFRHSVHTLHSAAASVAAKPQVSVPSKTRLTLATIELESAVTVFEPAVVRAKAVASSILPPSFEADVLPPQHAPSSADAALVIHAIDRVDNILAPHLDLAPGQLPPLVPSLDSVSNIVRIKPPEPLEPSAQLVHMPSDPGSSSSSSSLSLSAIPPGMYASYSYSYSSYSIRSSDSTFHSSSSLDLVSPAIDEKKWWEEAAELELLDDADLELIWSKHVLERRGKLLYVPVLDPVELPSGISHKYRRFRTLRTARNHWIVVFSARPPKALLPRDDGKQPKSWRAQQHHSEAASRRRDTELTVTHVVRGDAVVGRVRKRRRRLRSIVRSPLLAPASADKPEAQLLDEVRDMLAAFLPSLPANYGVSHPSCSDSSDGSAAASALSSAPSSVSSSVSFSTSPKLPQAQSALSPPLPPRSISAASASPRHASNVRDSQTPGSPSDSLSRIRTVAERRLLAASPRRAMSLAESRSRMETRNSSGLLYNASGDALLLSHRFLATVTQSPGRRQLFDRARDKWGDQFANKLHSAVDLTLSSGAVRDPNSDAAVGELFSAIQASLDVVSRSQSRTSRSASVVSAASRSRSRSASRSHGDRSDSVSREACTSASSSPRALSRNSFSMALPYAPQREAYVPSQIRSRPSSISPRPALSPVQVSGSSSSSPSSSAAESACVKQSSSLSLHSGSLLPSPQLLDAPVELAPGSRPPPARSVQYAQWPSAAQKEPDELSSSSSSSLSEMPLVGAHAAYEPSPTSLAVAAIAASSADDVESLVARGTARRKLGLLAEAKRDLHDALKRAETRAKPVIEYELHVTELLGGELTAALECLDRAMKVITEFEKAGAVVDDAPQVRVAYGDLMAREGRDLMARAAYDKAIRQDPECGLAHLGRGKLLHSRLGKPQAALTSLKTAAQLLRKEKPDLAAEAFARIARILASSANHTGAIDAYLSSMASSLEAGVAIPPASVLKNLARSYGGNGDYESSREMLDLAVAHYPGDASVFYLRGCLRRLCEPRGALTDLSIAITLAPGERPRAYFNRALVYVHLKRYPNALADYKDAVRISPKWAVAHVNIALVYMKMRKFQFALDAISAALDADTCYMRAFHTRAHCYLLMELPQHAVSDYTRLIHVTPDEAPLYVYRARALILLGKKRAANIDYATAVALHQTATTAPTAPGLLRQAVSQARLAMRAPRRGRSRIATVAAEGSHAKMPSAFLRSGRALLASGKYEQAVDELRQAVGVQPNSGAAHVELARGLLRLHKVEEAVMVLSRGIAGEPSFGEAWHLRGLLRFQLGYFAAAKSDFDAAIAADPDQVDAYLSRAVYHERRGETALGIRDCLAAIAKDPTFARAYVNLGALKFRLGHIGSAVANLTRAIRLQPRSRVGLYNRGAIYHASGVLLEALADYTAVLEAHPTFALAYRNRGLLYYELGLWAEAVSDLNLASALLSNSEKEKEATRRTLNPTLSNVEQRPRRKRRRRATAASATKPRKTQKSTAKQATHAAALASSSSSSSSSTSSSSSSTSLSSSSSSSSYSYTYTDECSSESGGDAASSAAGLPPIFLNVEANIADEDAKDSDETSEMFQMANVVGECLVRLGRTKLALVAFTRAHRLVPHSALPLFGRAEARLATLHATIAADDGRRALDAALCDVQRGLMVAPDSGRGYALLGRILQRDERVQQGWQAFSTAVVLAPKCVEAWYGRALLLLAGERFQGALMDLNAALKVATTPQLRAKVLSTRGVVLAHMGVPQEAEAEYAKAIKADPRCHEAAFNLAGSLYARGEVVAAVEQYRAVVALWPADAVARNNTGVCLASLGELEAALSEFDAALAHDPQGGMVSSALVVTDAKLAHHIAHEAELAHGERSMADHAEAANDYGRVQHVLAVRDESVAHLQRKAQPRDPEAVERKKSMRRLRKSMSRLRLIDQSAATKDAGTAARRRHHVSAARMARIKRGTGSDPVVLVKRASQLVAADPEANLDESTHLVEAALNMDDEVDVETPQVFGDDDVLAYDAERHREALLRKTVAAFRHLPRQRRLQSGMPLTLLEKVVRMKRRRDKAVAILHAMGPAT</sequence>
<accession>A0A0L0DJJ1</accession>
<feature type="region of interest" description="Disordered" evidence="4">
    <location>
        <begin position="876"/>
        <end position="917"/>
    </location>
</feature>
<feature type="region of interest" description="Disordered" evidence="4">
    <location>
        <begin position="55"/>
        <end position="75"/>
    </location>
</feature>
<dbReference type="GeneID" id="25567061"/>
<feature type="region of interest" description="Disordered" evidence="4">
    <location>
        <begin position="938"/>
        <end position="974"/>
    </location>
</feature>
<feature type="compositionally biased region" description="Low complexity" evidence="4">
    <location>
        <begin position="696"/>
        <end position="735"/>
    </location>
</feature>
<feature type="compositionally biased region" description="Polar residues" evidence="4">
    <location>
        <begin position="738"/>
        <end position="753"/>
    </location>
</feature>
<dbReference type="SUPFAM" id="SSF48452">
    <property type="entry name" value="TPR-like"/>
    <property type="match status" value="4"/>
</dbReference>
<evidence type="ECO:0000256" key="1">
    <source>
        <dbReference type="ARBA" id="ARBA00022737"/>
    </source>
</evidence>
<evidence type="ECO:0000313" key="5">
    <source>
        <dbReference type="EMBL" id="KNC52375.1"/>
    </source>
</evidence>
<feature type="region of interest" description="Disordered" evidence="4">
    <location>
        <begin position="1749"/>
        <end position="1833"/>
    </location>
</feature>